<dbReference type="Proteomes" id="UP001596422">
    <property type="component" value="Unassembled WGS sequence"/>
</dbReference>
<evidence type="ECO:0000313" key="3">
    <source>
        <dbReference type="EMBL" id="MFC6669629.1"/>
    </source>
</evidence>
<dbReference type="InterPro" id="IPR017896">
    <property type="entry name" value="4Fe4S_Fe-S-bd"/>
</dbReference>
<dbReference type="PROSITE" id="PS51379">
    <property type="entry name" value="4FE4S_FER_2"/>
    <property type="match status" value="1"/>
</dbReference>
<sequence>MAQSECMLNRQRREKRDRRADIKAGKRVVESRFAIDGQTCTGDRACIRLSGCPSLTVKPNPDPWRSDPVTHIDNSCVGCGLCGENVHADILCPSFVKVEVVRNAGIMERLRQRLSRRLIGWLQRRAEKRHEMNLLEGVSG</sequence>
<evidence type="ECO:0000256" key="1">
    <source>
        <dbReference type="SAM" id="MobiDB-lite"/>
    </source>
</evidence>
<keyword evidence="4" id="KW-1185">Reference proteome</keyword>
<gene>
    <name evidence="3" type="ORF">ACFQDL_05650</name>
</gene>
<name>A0ABW1ZWR0_9GAMM</name>
<feature type="domain" description="4Fe-4S ferredoxin-type" evidence="2">
    <location>
        <begin position="31"/>
        <end position="62"/>
    </location>
</feature>
<evidence type="ECO:0000313" key="4">
    <source>
        <dbReference type="Proteomes" id="UP001596422"/>
    </source>
</evidence>
<evidence type="ECO:0000259" key="2">
    <source>
        <dbReference type="PROSITE" id="PS51379"/>
    </source>
</evidence>
<dbReference type="SUPFAM" id="SSF54862">
    <property type="entry name" value="4Fe-4S ferredoxins"/>
    <property type="match status" value="1"/>
</dbReference>
<protein>
    <recommendedName>
        <fullName evidence="2">4Fe-4S ferredoxin-type domain-containing protein</fullName>
    </recommendedName>
</protein>
<reference evidence="4" key="1">
    <citation type="journal article" date="2019" name="Int. J. Syst. Evol. Microbiol.">
        <title>The Global Catalogue of Microorganisms (GCM) 10K type strain sequencing project: providing services to taxonomists for standard genome sequencing and annotation.</title>
        <authorList>
            <consortium name="The Broad Institute Genomics Platform"/>
            <consortium name="The Broad Institute Genome Sequencing Center for Infectious Disease"/>
            <person name="Wu L."/>
            <person name="Ma J."/>
        </authorList>
    </citation>
    <scope>NUCLEOTIDE SEQUENCE [LARGE SCALE GENOMIC DNA]</scope>
    <source>
        <strain evidence="4">NBRC 111756</strain>
    </source>
</reference>
<dbReference type="EMBL" id="JBHSWE010000001">
    <property type="protein sequence ID" value="MFC6669629.1"/>
    <property type="molecule type" value="Genomic_DNA"/>
</dbReference>
<organism evidence="3 4">
    <name type="scientific">Marinobacterium aestuariivivens</name>
    <dbReference type="NCBI Taxonomy" id="1698799"/>
    <lineage>
        <taxon>Bacteria</taxon>
        <taxon>Pseudomonadati</taxon>
        <taxon>Pseudomonadota</taxon>
        <taxon>Gammaproteobacteria</taxon>
        <taxon>Oceanospirillales</taxon>
        <taxon>Oceanospirillaceae</taxon>
        <taxon>Marinobacterium</taxon>
    </lineage>
</organism>
<dbReference type="RefSeq" id="WP_379908178.1">
    <property type="nucleotide sequence ID" value="NZ_JBHSWE010000001.1"/>
</dbReference>
<accession>A0ABW1ZWR0</accession>
<proteinExistence type="predicted"/>
<comment type="caution">
    <text evidence="3">The sequence shown here is derived from an EMBL/GenBank/DDBJ whole genome shotgun (WGS) entry which is preliminary data.</text>
</comment>
<feature type="region of interest" description="Disordered" evidence="1">
    <location>
        <begin position="1"/>
        <end position="20"/>
    </location>
</feature>